<comment type="subcellular location">
    <subcellularLocation>
        <location evidence="1">Nucleus</location>
    </subcellularLocation>
</comment>
<evidence type="ECO:0000313" key="2">
    <source>
        <dbReference type="EMBL" id="KAF7624773.1"/>
    </source>
</evidence>
<dbReference type="InterPro" id="IPR009057">
    <property type="entry name" value="Homeodomain-like_sf"/>
</dbReference>
<dbReference type="InterPro" id="IPR036388">
    <property type="entry name" value="WH-like_DNA-bd_sf"/>
</dbReference>
<reference evidence="2" key="1">
    <citation type="journal article" date="2020" name="Ecol. Evol.">
        <title>Genome structure and content of the rice root-knot nematode (Meloidogyne graminicola).</title>
        <authorList>
            <person name="Phan N.T."/>
            <person name="Danchin E.G.J."/>
            <person name="Klopp C."/>
            <person name="Perfus-Barbeoch L."/>
            <person name="Kozlowski D.K."/>
            <person name="Koutsovoulos G.D."/>
            <person name="Lopez-Roques C."/>
            <person name="Bouchez O."/>
            <person name="Zahm M."/>
            <person name="Besnard G."/>
            <person name="Bellafiore S."/>
        </authorList>
    </citation>
    <scope>NUCLEOTIDE SEQUENCE</scope>
    <source>
        <strain evidence="2">VN-18</strain>
    </source>
</reference>
<keyword evidence="3" id="KW-1185">Reference proteome</keyword>
<accession>A0A8S9ZBK6</accession>
<comment type="caution">
    <text evidence="2">The sequence shown here is derived from an EMBL/GenBank/DDBJ whole genome shotgun (WGS) entry which is preliminary data.</text>
</comment>
<name>A0A8S9ZBK6_9BILA</name>
<dbReference type="Gene3D" id="1.10.10.10">
    <property type="entry name" value="Winged helix-like DNA-binding domain superfamily/Winged helix DNA-binding domain"/>
    <property type="match status" value="1"/>
</dbReference>
<dbReference type="Proteomes" id="UP000605970">
    <property type="component" value="Unassembled WGS sequence"/>
</dbReference>
<gene>
    <name evidence="2" type="ORF">Mgra_00009946</name>
</gene>
<evidence type="ECO:0000256" key="1">
    <source>
        <dbReference type="ARBA" id="ARBA00004123"/>
    </source>
</evidence>
<dbReference type="AlphaFoldDB" id="A0A8S9ZBK6"/>
<proteinExistence type="predicted"/>
<evidence type="ECO:0000313" key="3">
    <source>
        <dbReference type="Proteomes" id="UP000605970"/>
    </source>
</evidence>
<dbReference type="GO" id="GO:0005634">
    <property type="term" value="C:nucleus"/>
    <property type="evidence" value="ECO:0007669"/>
    <property type="project" value="UniProtKB-SubCell"/>
</dbReference>
<protein>
    <submittedName>
        <fullName evidence="2">Uncharacterized protein</fullName>
    </submittedName>
</protein>
<sequence>MYRQYKIGESLPTRKKQQIENLFESGFSQHQIAKLTGVSQSTVHRIFKKIRETNALANYVDSTVAGEELADFFQKEEEIITTTTTNTDNNDEFNNLNITTNNNNNEFNSLNISTTTINNNNNKFSYLNRRPNTQTSSSNMENNISKTYKEVKLQLLKEKLKNKK</sequence>
<dbReference type="EMBL" id="JABEBT010000200">
    <property type="protein sequence ID" value="KAF7624773.1"/>
    <property type="molecule type" value="Genomic_DNA"/>
</dbReference>
<dbReference type="SUPFAM" id="SSF46689">
    <property type="entry name" value="Homeodomain-like"/>
    <property type="match status" value="1"/>
</dbReference>
<organism evidence="2 3">
    <name type="scientific">Meloidogyne graminicola</name>
    <dbReference type="NCBI Taxonomy" id="189291"/>
    <lineage>
        <taxon>Eukaryota</taxon>
        <taxon>Metazoa</taxon>
        <taxon>Ecdysozoa</taxon>
        <taxon>Nematoda</taxon>
        <taxon>Chromadorea</taxon>
        <taxon>Rhabditida</taxon>
        <taxon>Tylenchina</taxon>
        <taxon>Tylenchomorpha</taxon>
        <taxon>Tylenchoidea</taxon>
        <taxon>Meloidogynidae</taxon>
        <taxon>Meloidogyninae</taxon>
        <taxon>Meloidogyne</taxon>
    </lineage>
</organism>
<dbReference type="Pfam" id="PF13384">
    <property type="entry name" value="HTH_23"/>
    <property type="match status" value="1"/>
</dbReference>